<dbReference type="Pfam" id="PF04069">
    <property type="entry name" value="OpuAC"/>
    <property type="match status" value="1"/>
</dbReference>
<feature type="domain" description="ABC-type glycine betaine transport system substrate-binding" evidence="1">
    <location>
        <begin position="35"/>
        <end position="326"/>
    </location>
</feature>
<dbReference type="AlphaFoldDB" id="A0A382ACB2"/>
<organism evidence="2">
    <name type="scientific">marine metagenome</name>
    <dbReference type="NCBI Taxonomy" id="408172"/>
    <lineage>
        <taxon>unclassified sequences</taxon>
        <taxon>metagenomes</taxon>
        <taxon>ecological metagenomes</taxon>
    </lineage>
</organism>
<gene>
    <name evidence="2" type="ORF">METZ01_LOCUS151755</name>
</gene>
<dbReference type="GO" id="GO:0043190">
    <property type="term" value="C:ATP-binding cassette (ABC) transporter complex"/>
    <property type="evidence" value="ECO:0007669"/>
    <property type="project" value="InterPro"/>
</dbReference>
<name>A0A382ACB2_9ZZZZ</name>
<dbReference type="EMBL" id="UINC01024710">
    <property type="protein sequence ID" value="SVA98901.1"/>
    <property type="molecule type" value="Genomic_DNA"/>
</dbReference>
<dbReference type="Gene3D" id="3.40.190.100">
    <property type="entry name" value="Glycine betaine-binding periplasmic protein, domain 2"/>
    <property type="match status" value="1"/>
</dbReference>
<dbReference type="Gene3D" id="3.10.105.10">
    <property type="entry name" value="Dipeptide-binding Protein, Domain 3"/>
    <property type="match status" value="1"/>
</dbReference>
<protein>
    <recommendedName>
        <fullName evidence="1">ABC-type glycine betaine transport system substrate-binding domain-containing protein</fullName>
    </recommendedName>
</protein>
<dbReference type="GO" id="GO:0022857">
    <property type="term" value="F:transmembrane transporter activity"/>
    <property type="evidence" value="ECO:0007669"/>
    <property type="project" value="InterPro"/>
</dbReference>
<proteinExistence type="predicted"/>
<reference evidence="2" key="1">
    <citation type="submission" date="2018-05" db="EMBL/GenBank/DDBJ databases">
        <authorList>
            <person name="Lanie J.A."/>
            <person name="Ng W.-L."/>
            <person name="Kazmierczak K.M."/>
            <person name="Andrzejewski T.M."/>
            <person name="Davidsen T.M."/>
            <person name="Wayne K.J."/>
            <person name="Tettelin H."/>
            <person name="Glass J.I."/>
            <person name="Rusch D."/>
            <person name="Podicherti R."/>
            <person name="Tsui H.-C.T."/>
            <person name="Winkler M.E."/>
        </authorList>
    </citation>
    <scope>NUCLEOTIDE SEQUENCE</scope>
</reference>
<dbReference type="InterPro" id="IPR007210">
    <property type="entry name" value="ABC_Gly_betaine_transp_sub-bd"/>
</dbReference>
<evidence type="ECO:0000259" key="1">
    <source>
        <dbReference type="Pfam" id="PF04069"/>
    </source>
</evidence>
<dbReference type="SUPFAM" id="SSF53850">
    <property type="entry name" value="Periplasmic binding protein-like II"/>
    <property type="match status" value="1"/>
</dbReference>
<evidence type="ECO:0000313" key="2">
    <source>
        <dbReference type="EMBL" id="SVA98901.1"/>
    </source>
</evidence>
<sequence length="346" mass="37631">MIKKMQKTLIAIAFSFLSFLSFSATTTTANAACSVHIGDFDWDSANIHSAIGSFILEHGYGCDVEVTKGSTNPILAALIDNQIDVIFEHWTDNNVALIDPELESGNLVFLGVNTPASEQAFFVDRATSDAHGITSVEDLKRPGISDLFTDPENPSKGRLTSCISGWTCYTINLVKLKEYGLDELYTNFDPGSGGALDAAIMGASTKGQPIVTYYWTPTSLMGKPEVDLVRLTEPAYDKACWDEMMVVVEDIKANGPDVYEPSCACEYKDMSLTKLATGKFAAGNADIIDFVNAYTIPTAEVNDMLAYYVDESGGDMEATAMHYLENSSNWESWVSSDIAAKVKEAL</sequence>
<accession>A0A382ACB2</accession>